<comment type="caution">
    <text evidence="2">The sequence shown here is derived from an EMBL/GenBank/DDBJ whole genome shotgun (WGS) entry which is preliminary data.</text>
</comment>
<evidence type="ECO:0000313" key="3">
    <source>
        <dbReference type="Proteomes" id="UP001066276"/>
    </source>
</evidence>
<reference evidence="2" key="1">
    <citation type="journal article" date="2022" name="bioRxiv">
        <title>Sequencing and chromosome-scale assembly of the giantPleurodeles waltlgenome.</title>
        <authorList>
            <person name="Brown T."/>
            <person name="Elewa A."/>
            <person name="Iarovenko S."/>
            <person name="Subramanian E."/>
            <person name="Araus A.J."/>
            <person name="Petzold A."/>
            <person name="Susuki M."/>
            <person name="Suzuki K.-i.T."/>
            <person name="Hayashi T."/>
            <person name="Toyoda A."/>
            <person name="Oliveira C."/>
            <person name="Osipova E."/>
            <person name="Leigh N.D."/>
            <person name="Simon A."/>
            <person name="Yun M.H."/>
        </authorList>
    </citation>
    <scope>NUCLEOTIDE SEQUENCE</scope>
    <source>
        <strain evidence="2">20211129_DDA</strain>
        <tissue evidence="2">Liver</tissue>
    </source>
</reference>
<dbReference type="AlphaFoldDB" id="A0AAV7PPT9"/>
<name>A0AAV7PPT9_PLEWA</name>
<keyword evidence="3" id="KW-1185">Reference proteome</keyword>
<organism evidence="2 3">
    <name type="scientific">Pleurodeles waltl</name>
    <name type="common">Iberian ribbed newt</name>
    <dbReference type="NCBI Taxonomy" id="8319"/>
    <lineage>
        <taxon>Eukaryota</taxon>
        <taxon>Metazoa</taxon>
        <taxon>Chordata</taxon>
        <taxon>Craniata</taxon>
        <taxon>Vertebrata</taxon>
        <taxon>Euteleostomi</taxon>
        <taxon>Amphibia</taxon>
        <taxon>Batrachia</taxon>
        <taxon>Caudata</taxon>
        <taxon>Salamandroidea</taxon>
        <taxon>Salamandridae</taxon>
        <taxon>Pleurodelinae</taxon>
        <taxon>Pleurodeles</taxon>
    </lineage>
</organism>
<accession>A0AAV7PPT9</accession>
<feature type="region of interest" description="Disordered" evidence="1">
    <location>
        <begin position="1"/>
        <end position="25"/>
    </location>
</feature>
<dbReference type="Proteomes" id="UP001066276">
    <property type="component" value="Chromosome 7"/>
</dbReference>
<proteinExistence type="predicted"/>
<sequence length="89" mass="9178">MEGGPGGVAGESHVPATAETSSRIECSAPLALPRISAVAPELGEELRRPVGPRDTEVQLTLMEPEGNSQGSGLWANLDWSGGLLLTELG</sequence>
<protein>
    <submittedName>
        <fullName evidence="2">Uncharacterized protein</fullName>
    </submittedName>
</protein>
<gene>
    <name evidence="2" type="ORF">NDU88_008557</name>
</gene>
<evidence type="ECO:0000313" key="2">
    <source>
        <dbReference type="EMBL" id="KAJ1130201.1"/>
    </source>
</evidence>
<dbReference type="EMBL" id="JANPWB010000011">
    <property type="protein sequence ID" value="KAJ1130201.1"/>
    <property type="molecule type" value="Genomic_DNA"/>
</dbReference>
<evidence type="ECO:0000256" key="1">
    <source>
        <dbReference type="SAM" id="MobiDB-lite"/>
    </source>
</evidence>